<dbReference type="OrthoDB" id="1261251at2"/>
<gene>
    <name evidence="2" type="ORF">Pan14r_30320</name>
</gene>
<dbReference type="Proteomes" id="UP000317238">
    <property type="component" value="Unassembled WGS sequence"/>
</dbReference>
<dbReference type="InterPro" id="IPR007791">
    <property type="entry name" value="DjlA_N"/>
</dbReference>
<evidence type="ECO:0000259" key="1">
    <source>
        <dbReference type="Pfam" id="PF05099"/>
    </source>
</evidence>
<sequence>MILIGTMNLTRTRDRGSFYCPQCGTTEFYRRRSRRPFLTLYFIPTVPVGAAEEFIQCDGCDATWDLSVLEMDRDSHEAAKEAQFKDEALRSAILTVLIDQQITPGEIDTLISLSNDLLQRPIDREELGQLCSIAVDNRIKPDHYILTVSRRWTQQQRRLALQIVFLAATADEPLDGPRLELLGRLREIFDLTDAEYQATIEEAIEQADAT</sequence>
<evidence type="ECO:0000313" key="2">
    <source>
        <dbReference type="EMBL" id="TWT70725.1"/>
    </source>
</evidence>
<evidence type="ECO:0000313" key="3">
    <source>
        <dbReference type="Proteomes" id="UP000317238"/>
    </source>
</evidence>
<dbReference type="InterPro" id="IPR029024">
    <property type="entry name" value="TerB-like"/>
</dbReference>
<dbReference type="AlphaFoldDB" id="A0A5C5Y8V8"/>
<name>A0A5C5Y8V8_9PLAN</name>
<organism evidence="2 3">
    <name type="scientific">Crateriforma conspicua</name>
    <dbReference type="NCBI Taxonomy" id="2527996"/>
    <lineage>
        <taxon>Bacteria</taxon>
        <taxon>Pseudomonadati</taxon>
        <taxon>Planctomycetota</taxon>
        <taxon>Planctomycetia</taxon>
        <taxon>Planctomycetales</taxon>
        <taxon>Planctomycetaceae</taxon>
        <taxon>Crateriforma</taxon>
    </lineage>
</organism>
<dbReference type="Pfam" id="PF05099">
    <property type="entry name" value="TerB"/>
    <property type="match status" value="1"/>
</dbReference>
<reference evidence="2 3" key="1">
    <citation type="submission" date="2019-02" db="EMBL/GenBank/DDBJ databases">
        <title>Deep-cultivation of Planctomycetes and their phenomic and genomic characterization uncovers novel biology.</title>
        <authorList>
            <person name="Wiegand S."/>
            <person name="Jogler M."/>
            <person name="Boedeker C."/>
            <person name="Pinto D."/>
            <person name="Vollmers J."/>
            <person name="Rivas-Marin E."/>
            <person name="Kohn T."/>
            <person name="Peeters S.H."/>
            <person name="Heuer A."/>
            <person name="Rast P."/>
            <person name="Oberbeckmann S."/>
            <person name="Bunk B."/>
            <person name="Jeske O."/>
            <person name="Meyerdierks A."/>
            <person name="Storesund J.E."/>
            <person name="Kallscheuer N."/>
            <person name="Luecker S."/>
            <person name="Lage O.M."/>
            <person name="Pohl T."/>
            <person name="Merkel B.J."/>
            <person name="Hornburger P."/>
            <person name="Mueller R.-W."/>
            <person name="Bruemmer F."/>
            <person name="Labrenz M."/>
            <person name="Spormann A.M."/>
            <person name="Op Den Camp H."/>
            <person name="Overmann J."/>
            <person name="Amann R."/>
            <person name="Jetten M.S.M."/>
            <person name="Mascher T."/>
            <person name="Medema M.H."/>
            <person name="Devos D.P."/>
            <person name="Kaster A.-K."/>
            <person name="Ovreas L."/>
            <person name="Rohde M."/>
            <person name="Galperin M.Y."/>
            <person name="Jogler C."/>
        </authorList>
    </citation>
    <scope>NUCLEOTIDE SEQUENCE [LARGE SCALE GENOMIC DNA]</scope>
    <source>
        <strain evidence="2 3">Pan14r</strain>
    </source>
</reference>
<accession>A0A5C5Y8V8</accession>
<feature type="domain" description="Co-chaperone DjlA N-terminal" evidence="1">
    <location>
        <begin position="95"/>
        <end position="198"/>
    </location>
</feature>
<dbReference type="Gene3D" id="1.10.3680.10">
    <property type="entry name" value="TerB-like"/>
    <property type="match status" value="1"/>
</dbReference>
<protein>
    <submittedName>
        <fullName evidence="2">Tellurite resistance protein TerB</fullName>
    </submittedName>
</protein>
<comment type="caution">
    <text evidence="2">The sequence shown here is derived from an EMBL/GenBank/DDBJ whole genome shotgun (WGS) entry which is preliminary data.</text>
</comment>
<dbReference type="EMBL" id="SJPL01000001">
    <property type="protein sequence ID" value="TWT70725.1"/>
    <property type="molecule type" value="Genomic_DNA"/>
</dbReference>
<keyword evidence="3" id="KW-1185">Reference proteome</keyword>
<dbReference type="SUPFAM" id="SSF158682">
    <property type="entry name" value="TerB-like"/>
    <property type="match status" value="1"/>
</dbReference>
<proteinExistence type="predicted"/>